<organism evidence="2 3">
    <name type="scientific">Symbiochloris irregularis</name>
    <dbReference type="NCBI Taxonomy" id="706552"/>
    <lineage>
        <taxon>Eukaryota</taxon>
        <taxon>Viridiplantae</taxon>
        <taxon>Chlorophyta</taxon>
        <taxon>core chlorophytes</taxon>
        <taxon>Trebouxiophyceae</taxon>
        <taxon>Trebouxiales</taxon>
        <taxon>Trebouxiaceae</taxon>
        <taxon>Symbiochloris</taxon>
    </lineage>
</organism>
<comment type="caution">
    <text evidence="2">The sequence shown here is derived from an EMBL/GenBank/DDBJ whole genome shotgun (WGS) entry which is preliminary data.</text>
</comment>
<feature type="region of interest" description="Disordered" evidence="1">
    <location>
        <begin position="1"/>
        <end position="105"/>
    </location>
</feature>
<accession>A0AAW1PZD8</accession>
<dbReference type="AlphaFoldDB" id="A0AAW1PZD8"/>
<evidence type="ECO:0000313" key="3">
    <source>
        <dbReference type="Proteomes" id="UP001465755"/>
    </source>
</evidence>
<feature type="compositionally biased region" description="Pro residues" evidence="1">
    <location>
        <begin position="11"/>
        <end position="28"/>
    </location>
</feature>
<keyword evidence="3" id="KW-1185">Reference proteome</keyword>
<dbReference type="EMBL" id="JALJOQ010000001">
    <property type="protein sequence ID" value="KAK9814974.1"/>
    <property type="molecule type" value="Genomic_DNA"/>
</dbReference>
<evidence type="ECO:0000256" key="1">
    <source>
        <dbReference type="SAM" id="MobiDB-lite"/>
    </source>
</evidence>
<dbReference type="Proteomes" id="UP001465755">
    <property type="component" value="Unassembled WGS sequence"/>
</dbReference>
<name>A0AAW1PZD8_9CHLO</name>
<proteinExistence type="predicted"/>
<evidence type="ECO:0000313" key="2">
    <source>
        <dbReference type="EMBL" id="KAK9814974.1"/>
    </source>
</evidence>
<gene>
    <name evidence="2" type="ORF">WJX73_003719</name>
</gene>
<reference evidence="2 3" key="1">
    <citation type="journal article" date="2024" name="Nat. Commun.">
        <title>Phylogenomics reveals the evolutionary origins of lichenization in chlorophyte algae.</title>
        <authorList>
            <person name="Puginier C."/>
            <person name="Libourel C."/>
            <person name="Otte J."/>
            <person name="Skaloud P."/>
            <person name="Haon M."/>
            <person name="Grisel S."/>
            <person name="Petersen M."/>
            <person name="Berrin J.G."/>
            <person name="Delaux P.M."/>
            <person name="Dal Grande F."/>
            <person name="Keller J."/>
        </authorList>
    </citation>
    <scope>NUCLEOTIDE SEQUENCE [LARGE SCALE GENOMIC DNA]</scope>
    <source>
        <strain evidence="2 3">SAG 2036</strain>
    </source>
</reference>
<sequence>MRGEPSSQGPLVPPSLPCRTGPPPPPRGPVNLNALYHAQNSFAHGGQSAAHGYSAPRHHDSRAAYSGPGASHSQGYRPAQSRTPEYPPSGWRESGSRGPGRSGNQ</sequence>
<protein>
    <submittedName>
        <fullName evidence="2">Uncharacterized protein</fullName>
    </submittedName>
</protein>